<dbReference type="InterPro" id="IPR036490">
    <property type="entry name" value="ThsB_TIR-like_sf"/>
</dbReference>
<proteinExistence type="predicted"/>
<name>A0A0X7JZ00_9PSED</name>
<protein>
    <submittedName>
        <fullName evidence="2">Molecular chaperone Tir</fullName>
    </submittedName>
</protein>
<dbReference type="Proteomes" id="UP000067111">
    <property type="component" value="Unassembled WGS sequence"/>
</dbReference>
<comment type="caution">
    <text evidence="2">The sequence shown here is derived from an EMBL/GenBank/DDBJ whole genome shotgun (WGS) entry which is preliminary data.</text>
</comment>
<dbReference type="SUPFAM" id="SSF52206">
    <property type="entry name" value="Hypothetical protein MTH538"/>
    <property type="match status" value="1"/>
</dbReference>
<evidence type="ECO:0000313" key="2">
    <source>
        <dbReference type="EMBL" id="KWU48658.1"/>
    </source>
</evidence>
<dbReference type="Pfam" id="PF08937">
    <property type="entry name" value="ThsB_TIR"/>
    <property type="match status" value="1"/>
</dbReference>
<dbReference type="EMBL" id="LRMR01000033">
    <property type="protein sequence ID" value="KWU48658.1"/>
    <property type="molecule type" value="Genomic_DNA"/>
</dbReference>
<dbReference type="OrthoDB" id="9811746at2"/>
<evidence type="ECO:0000259" key="1">
    <source>
        <dbReference type="Pfam" id="PF08937"/>
    </source>
</evidence>
<dbReference type="AlphaFoldDB" id="A0A0X7JZ00"/>
<feature type="domain" description="Thoeris protein ThsB TIR-like" evidence="1">
    <location>
        <begin position="6"/>
        <end position="98"/>
    </location>
</feature>
<organism evidence="2 3">
    <name type="scientific">Pseudomonas palleroniana</name>
    <dbReference type="NCBI Taxonomy" id="191390"/>
    <lineage>
        <taxon>Bacteria</taxon>
        <taxon>Pseudomonadati</taxon>
        <taxon>Pseudomonadota</taxon>
        <taxon>Gammaproteobacteria</taxon>
        <taxon>Pseudomonadales</taxon>
        <taxon>Pseudomonadaceae</taxon>
        <taxon>Pseudomonas</taxon>
    </lineage>
</organism>
<dbReference type="InterPro" id="IPR015032">
    <property type="entry name" value="ThsB__TIR-like_domain"/>
</dbReference>
<reference evidence="3" key="1">
    <citation type="submission" date="2016-01" db="EMBL/GenBank/DDBJ databases">
        <authorList>
            <person name="Gamez R.M."/>
            <person name="Rodriguez F."/>
            <person name="Bernal J.F."/>
            <person name="Agarwala R."/>
            <person name="Landsman D."/>
            <person name="Marino-Ramirez L."/>
        </authorList>
    </citation>
    <scope>NUCLEOTIDE SEQUENCE [LARGE SCALE GENOMIC DNA]</scope>
    <source>
        <strain evidence="3">Ps006</strain>
    </source>
</reference>
<accession>A0A0X7JZ00</accession>
<sequence length="162" mass="18359">MARNVFFSFHFGNDFWRTNQIRQMGTLQGQNVCRPNEWEEVKRKGAASIEAWIDENMKGKSCVVVLVGSETALRPWVIKEIIKGWNAGKGVFGIRIDKLLDTDSTPSRPGPNPFDMIDYGSGKLSSRVDLITPQGWDSKAVYADIHANMERWIETAIRKRSA</sequence>
<evidence type="ECO:0000313" key="3">
    <source>
        <dbReference type="Proteomes" id="UP000067111"/>
    </source>
</evidence>
<dbReference type="RefSeq" id="WP_060756352.1">
    <property type="nucleotide sequence ID" value="NZ_LRMR01000033.1"/>
</dbReference>
<gene>
    <name evidence="2" type="ORF">AWV77_22345</name>
</gene>